<proteinExistence type="predicted"/>
<reference evidence="2" key="1">
    <citation type="submission" date="2019-11" db="EMBL/GenBank/DDBJ databases">
        <title>Leishmania tarentolae CDS.</title>
        <authorList>
            <person name="Goto Y."/>
            <person name="Yamagishi J."/>
        </authorList>
    </citation>
    <scope>NUCLEOTIDE SEQUENCE [LARGE SCALE GENOMIC DNA]</scope>
    <source>
        <strain evidence="2">Parrot Tar II</strain>
    </source>
</reference>
<name>A0A640KWZ2_LEITA</name>
<dbReference type="Proteomes" id="UP000419144">
    <property type="component" value="Unassembled WGS sequence"/>
</dbReference>
<evidence type="ECO:0000313" key="3">
    <source>
        <dbReference type="Proteomes" id="UP000419144"/>
    </source>
</evidence>
<dbReference type="EMBL" id="BLBS01000057">
    <property type="protein sequence ID" value="GET93675.1"/>
    <property type="molecule type" value="Genomic_DNA"/>
</dbReference>
<dbReference type="AlphaFoldDB" id="A0A640KWZ2"/>
<gene>
    <name evidence="2" type="ORF">LtaPh_3659200</name>
</gene>
<feature type="region of interest" description="Disordered" evidence="1">
    <location>
        <begin position="121"/>
        <end position="142"/>
    </location>
</feature>
<evidence type="ECO:0000256" key="1">
    <source>
        <dbReference type="SAM" id="MobiDB-lite"/>
    </source>
</evidence>
<dbReference type="VEuPathDB" id="TriTrypDB:LtaPh_3659200"/>
<accession>A0A640KWZ2</accession>
<evidence type="ECO:0000313" key="2">
    <source>
        <dbReference type="EMBL" id="GET93675.1"/>
    </source>
</evidence>
<keyword evidence="3" id="KW-1185">Reference proteome</keyword>
<protein>
    <submittedName>
        <fullName evidence="2">Uncharacterized protein</fullName>
    </submittedName>
</protein>
<comment type="caution">
    <text evidence="2">The sequence shown here is derived from an EMBL/GenBank/DDBJ whole genome shotgun (WGS) entry which is preliminary data.</text>
</comment>
<organism evidence="2 3">
    <name type="scientific">Leishmania tarentolae</name>
    <name type="common">Sauroleishmania tarentolae</name>
    <dbReference type="NCBI Taxonomy" id="5689"/>
    <lineage>
        <taxon>Eukaryota</taxon>
        <taxon>Discoba</taxon>
        <taxon>Euglenozoa</taxon>
        <taxon>Kinetoplastea</taxon>
        <taxon>Metakinetoplastina</taxon>
        <taxon>Trypanosomatida</taxon>
        <taxon>Trypanosomatidae</taxon>
        <taxon>Leishmaniinae</taxon>
        <taxon>Leishmania</taxon>
        <taxon>lizard Leishmania</taxon>
    </lineage>
</organism>
<sequence length="238" mass="26197">MRAAKTTVLVALLLGRLSYAGGRIPFLVILYLRRTVCCQRSARVRLPPHDNRVQHYIVRHANECLLVVSEVDIACVPVYYSARNHIRTCTNRDLVARAQRSLAGKRNARDKVRSKVLTCKADRRTGDSSSSDQGRCVDAERAQHREHSHALHSQGSHVAGDVALPRVLHACALVKRREKPLHPLLLSVVLYRSGAALPFKGVRCAHRQGPTAHQSPRKAGGGGRYEGGECLGKVACGR</sequence>